<dbReference type="EMBL" id="BDGG01000010">
    <property type="protein sequence ID" value="GAV03836.1"/>
    <property type="molecule type" value="Genomic_DNA"/>
</dbReference>
<evidence type="ECO:0000259" key="6">
    <source>
        <dbReference type="PROSITE" id="PS50808"/>
    </source>
</evidence>
<evidence type="ECO:0000256" key="2">
    <source>
        <dbReference type="ARBA" id="ARBA00022771"/>
    </source>
</evidence>
<keyword evidence="2 4" id="KW-0863">Zinc-finger</keyword>
<evidence type="ECO:0000313" key="8">
    <source>
        <dbReference type="Proteomes" id="UP000186922"/>
    </source>
</evidence>
<gene>
    <name evidence="7" type="primary">RvY_14211-1</name>
    <name evidence="7" type="synonym">RvY_14211.1</name>
    <name evidence="7" type="ORF">RvY_14211</name>
</gene>
<sequence length="170" mass="18559">MPLPTKGKTQRVLKKPPAGNGKFSAPTKEAVVSPAVINITDDDVSDSANDDPPVPSPQCSSTSSSVANVKRKRLGGPKRASAVWQHYTEDVEIGSRTCQYCLHEVKPAGNTGNAVAHLRNHHPQAYGKYEEQEKCRKDVKKSKQQGSSVTMIQPKLSFETSHPYEEGSFK</sequence>
<dbReference type="AlphaFoldDB" id="A0A1D1VSI3"/>
<keyword evidence="3" id="KW-0862">Zinc</keyword>
<feature type="region of interest" description="Disordered" evidence="5">
    <location>
        <begin position="1"/>
        <end position="79"/>
    </location>
</feature>
<proteinExistence type="predicted"/>
<dbReference type="PROSITE" id="PS50808">
    <property type="entry name" value="ZF_BED"/>
    <property type="match status" value="1"/>
</dbReference>
<feature type="compositionally biased region" description="Acidic residues" evidence="5">
    <location>
        <begin position="40"/>
        <end position="49"/>
    </location>
</feature>
<evidence type="ECO:0000256" key="4">
    <source>
        <dbReference type="PROSITE-ProRule" id="PRU00027"/>
    </source>
</evidence>
<dbReference type="SUPFAM" id="SSF57667">
    <property type="entry name" value="beta-beta-alpha zinc fingers"/>
    <property type="match status" value="1"/>
</dbReference>
<dbReference type="GO" id="GO:0008270">
    <property type="term" value="F:zinc ion binding"/>
    <property type="evidence" value="ECO:0007669"/>
    <property type="project" value="UniProtKB-KW"/>
</dbReference>
<feature type="domain" description="BED-type" evidence="6">
    <location>
        <begin position="78"/>
        <end position="129"/>
    </location>
</feature>
<protein>
    <recommendedName>
        <fullName evidence="6">BED-type domain-containing protein</fullName>
    </recommendedName>
</protein>
<evidence type="ECO:0000256" key="1">
    <source>
        <dbReference type="ARBA" id="ARBA00022723"/>
    </source>
</evidence>
<evidence type="ECO:0000313" key="7">
    <source>
        <dbReference type="EMBL" id="GAV03836.1"/>
    </source>
</evidence>
<organism evidence="7 8">
    <name type="scientific">Ramazzottius varieornatus</name>
    <name type="common">Water bear</name>
    <name type="synonym">Tardigrade</name>
    <dbReference type="NCBI Taxonomy" id="947166"/>
    <lineage>
        <taxon>Eukaryota</taxon>
        <taxon>Metazoa</taxon>
        <taxon>Ecdysozoa</taxon>
        <taxon>Tardigrada</taxon>
        <taxon>Eutardigrada</taxon>
        <taxon>Parachela</taxon>
        <taxon>Hypsibioidea</taxon>
        <taxon>Ramazzottiidae</taxon>
        <taxon>Ramazzottius</taxon>
    </lineage>
</organism>
<dbReference type="GO" id="GO:0003677">
    <property type="term" value="F:DNA binding"/>
    <property type="evidence" value="ECO:0007669"/>
    <property type="project" value="InterPro"/>
</dbReference>
<feature type="region of interest" description="Disordered" evidence="5">
    <location>
        <begin position="128"/>
        <end position="170"/>
    </location>
</feature>
<keyword evidence="8" id="KW-1185">Reference proteome</keyword>
<dbReference type="Pfam" id="PF02892">
    <property type="entry name" value="zf-BED"/>
    <property type="match status" value="1"/>
</dbReference>
<evidence type="ECO:0000256" key="5">
    <source>
        <dbReference type="SAM" id="MobiDB-lite"/>
    </source>
</evidence>
<dbReference type="Proteomes" id="UP000186922">
    <property type="component" value="Unassembled WGS sequence"/>
</dbReference>
<evidence type="ECO:0000256" key="3">
    <source>
        <dbReference type="ARBA" id="ARBA00022833"/>
    </source>
</evidence>
<reference evidence="7 8" key="1">
    <citation type="journal article" date="2016" name="Nat. Commun.">
        <title>Extremotolerant tardigrade genome and improved radiotolerance of human cultured cells by tardigrade-unique protein.</title>
        <authorList>
            <person name="Hashimoto T."/>
            <person name="Horikawa D.D."/>
            <person name="Saito Y."/>
            <person name="Kuwahara H."/>
            <person name="Kozuka-Hata H."/>
            <person name="Shin-I T."/>
            <person name="Minakuchi Y."/>
            <person name="Ohishi K."/>
            <person name="Motoyama A."/>
            <person name="Aizu T."/>
            <person name="Enomoto A."/>
            <person name="Kondo K."/>
            <person name="Tanaka S."/>
            <person name="Hara Y."/>
            <person name="Koshikawa S."/>
            <person name="Sagara H."/>
            <person name="Miura T."/>
            <person name="Yokobori S."/>
            <person name="Miyagawa K."/>
            <person name="Suzuki Y."/>
            <person name="Kubo T."/>
            <person name="Oyama M."/>
            <person name="Kohara Y."/>
            <person name="Fujiyama A."/>
            <person name="Arakawa K."/>
            <person name="Katayama T."/>
            <person name="Toyoda A."/>
            <person name="Kunieda T."/>
        </authorList>
    </citation>
    <scope>NUCLEOTIDE SEQUENCE [LARGE SCALE GENOMIC DNA]</scope>
    <source>
        <strain evidence="7 8">YOKOZUNA-1</strain>
    </source>
</reference>
<accession>A0A1D1VSI3</accession>
<comment type="caution">
    <text evidence="7">The sequence shown here is derived from an EMBL/GenBank/DDBJ whole genome shotgun (WGS) entry which is preliminary data.</text>
</comment>
<keyword evidence="1" id="KW-0479">Metal-binding</keyword>
<dbReference type="InterPro" id="IPR036236">
    <property type="entry name" value="Znf_C2H2_sf"/>
</dbReference>
<dbReference type="OrthoDB" id="10057873at2759"/>
<dbReference type="InterPro" id="IPR003656">
    <property type="entry name" value="Znf_BED"/>
</dbReference>
<feature type="compositionally biased region" description="Low complexity" evidence="5">
    <location>
        <begin position="50"/>
        <end position="65"/>
    </location>
</feature>
<name>A0A1D1VSI3_RAMVA</name>